<dbReference type="PANTHER" id="PTHR40733:SF1">
    <property type="entry name" value="SMALL ZINC FINGER PROTEIN HVO-2753-LIKE ZINC-BINDING POCKET DOMAIN-CONTAINING PROTEIN"/>
    <property type="match status" value="1"/>
</dbReference>
<dbReference type="Proteomes" id="UP000077245">
    <property type="component" value="Unassembled WGS sequence"/>
</dbReference>
<dbReference type="RefSeq" id="WP_067092435.1">
    <property type="nucleotide sequence ID" value="NZ_LWMV01000202.1"/>
</dbReference>
<dbReference type="PANTHER" id="PTHR40733">
    <property type="entry name" value="ZINC-RIBBON RNA-BINDING PROTEIN INVOLVED IN TRANSLATION-RELATED"/>
    <property type="match status" value="1"/>
</dbReference>
<feature type="domain" description="Small zinc finger protein HVO-2753-like zinc-binding pocket" evidence="1">
    <location>
        <begin position="6"/>
        <end position="49"/>
    </location>
</feature>
<gene>
    <name evidence="2" type="ORF">MBCUR_16480</name>
</gene>
<dbReference type="NCBIfam" id="NF011481">
    <property type="entry name" value="PRK14890.1"/>
    <property type="match status" value="1"/>
</dbReference>
<name>A0A165ZJ52_9EURY</name>
<comment type="caution">
    <text evidence="2">The sequence shown here is derived from an EMBL/GenBank/DDBJ whole genome shotgun (WGS) entry which is preliminary data.</text>
</comment>
<dbReference type="PATRIC" id="fig|49547.3.peg.1757"/>
<proteinExistence type="predicted"/>
<organism evidence="2 3">
    <name type="scientific">Methanobrevibacter curvatus</name>
    <dbReference type="NCBI Taxonomy" id="49547"/>
    <lineage>
        <taxon>Archaea</taxon>
        <taxon>Methanobacteriati</taxon>
        <taxon>Methanobacteriota</taxon>
        <taxon>Methanomada group</taxon>
        <taxon>Methanobacteria</taxon>
        <taxon>Methanobacteriales</taxon>
        <taxon>Methanobacteriaceae</taxon>
        <taxon>Methanobrevibacter</taxon>
    </lineage>
</organism>
<dbReference type="EMBL" id="LWMV01000202">
    <property type="protein sequence ID" value="KZX10798.1"/>
    <property type="molecule type" value="Genomic_DNA"/>
</dbReference>
<sequence>MEKIQCSSCKQEIPLIDTYIKFTCPECDNMLYRCEKCRTFGHAYKCECGFEGP</sequence>
<dbReference type="OrthoDB" id="35104at2157"/>
<accession>A0A165ZJ52</accession>
<evidence type="ECO:0000313" key="3">
    <source>
        <dbReference type="Proteomes" id="UP000077245"/>
    </source>
</evidence>
<dbReference type="InterPro" id="IPR011668">
    <property type="entry name" value="HVO_2753-like_ZBP"/>
</dbReference>
<dbReference type="AlphaFoldDB" id="A0A165ZJ52"/>
<keyword evidence="3" id="KW-1185">Reference proteome</keyword>
<reference evidence="2 3" key="1">
    <citation type="submission" date="2016-04" db="EMBL/GenBank/DDBJ databases">
        <title>Genome sequence of Methanobrevibacter curvatus DSM 11111.</title>
        <authorList>
            <person name="Poehlein A."/>
            <person name="Seedorf H."/>
            <person name="Daniel R."/>
        </authorList>
    </citation>
    <scope>NUCLEOTIDE SEQUENCE [LARGE SCALE GENOMIC DNA]</scope>
    <source>
        <strain evidence="2 3">DSM 11111</strain>
    </source>
</reference>
<dbReference type="InterPro" id="IPR044720">
    <property type="entry name" value="HVO_2753-like"/>
</dbReference>
<evidence type="ECO:0000313" key="2">
    <source>
        <dbReference type="EMBL" id="KZX10798.1"/>
    </source>
</evidence>
<protein>
    <recommendedName>
        <fullName evidence="1">Small zinc finger protein HVO-2753-like zinc-binding pocket domain-containing protein</fullName>
    </recommendedName>
</protein>
<evidence type="ECO:0000259" key="1">
    <source>
        <dbReference type="Pfam" id="PF07754"/>
    </source>
</evidence>
<dbReference type="STRING" id="49547.MBCUR_16480"/>
<dbReference type="Pfam" id="PF07754">
    <property type="entry name" value="HVO_2753_ZBP"/>
    <property type="match status" value="1"/>
</dbReference>